<sequence>MYPTQDNLEIRHAIRPFDRYLRYWGKRLARMGDKSALGDLHLLRDRAMDDKDESETDKDECGNTLSLLRGDGDDDDDT</sequence>
<evidence type="ECO:0000313" key="3">
    <source>
        <dbReference type="Proteomes" id="UP001151760"/>
    </source>
</evidence>
<proteinExistence type="predicted"/>
<gene>
    <name evidence="2" type="ORF">Tco_0937434</name>
</gene>
<dbReference type="Proteomes" id="UP001151760">
    <property type="component" value="Unassembled WGS sequence"/>
</dbReference>
<protein>
    <submittedName>
        <fullName evidence="2">Uncharacterized protein</fullName>
    </submittedName>
</protein>
<accession>A0ABQ5DLA7</accession>
<feature type="region of interest" description="Disordered" evidence="1">
    <location>
        <begin position="48"/>
        <end position="78"/>
    </location>
</feature>
<reference evidence="2" key="2">
    <citation type="submission" date="2022-01" db="EMBL/GenBank/DDBJ databases">
        <authorList>
            <person name="Yamashiro T."/>
            <person name="Shiraishi A."/>
            <person name="Satake H."/>
            <person name="Nakayama K."/>
        </authorList>
    </citation>
    <scope>NUCLEOTIDE SEQUENCE</scope>
</reference>
<keyword evidence="3" id="KW-1185">Reference proteome</keyword>
<name>A0ABQ5DLA7_9ASTR</name>
<comment type="caution">
    <text evidence="2">The sequence shown here is derived from an EMBL/GenBank/DDBJ whole genome shotgun (WGS) entry which is preliminary data.</text>
</comment>
<evidence type="ECO:0000256" key="1">
    <source>
        <dbReference type="SAM" id="MobiDB-lite"/>
    </source>
</evidence>
<reference evidence="2" key="1">
    <citation type="journal article" date="2022" name="Int. J. Mol. Sci.">
        <title>Draft Genome of Tanacetum Coccineum: Genomic Comparison of Closely Related Tanacetum-Family Plants.</title>
        <authorList>
            <person name="Yamashiro T."/>
            <person name="Shiraishi A."/>
            <person name="Nakayama K."/>
            <person name="Satake H."/>
        </authorList>
    </citation>
    <scope>NUCLEOTIDE SEQUENCE</scope>
</reference>
<dbReference type="EMBL" id="BQNB010015233">
    <property type="protein sequence ID" value="GJT37569.1"/>
    <property type="molecule type" value="Genomic_DNA"/>
</dbReference>
<evidence type="ECO:0000313" key="2">
    <source>
        <dbReference type="EMBL" id="GJT37569.1"/>
    </source>
</evidence>
<organism evidence="2 3">
    <name type="scientific">Tanacetum coccineum</name>
    <dbReference type="NCBI Taxonomy" id="301880"/>
    <lineage>
        <taxon>Eukaryota</taxon>
        <taxon>Viridiplantae</taxon>
        <taxon>Streptophyta</taxon>
        <taxon>Embryophyta</taxon>
        <taxon>Tracheophyta</taxon>
        <taxon>Spermatophyta</taxon>
        <taxon>Magnoliopsida</taxon>
        <taxon>eudicotyledons</taxon>
        <taxon>Gunneridae</taxon>
        <taxon>Pentapetalae</taxon>
        <taxon>asterids</taxon>
        <taxon>campanulids</taxon>
        <taxon>Asterales</taxon>
        <taxon>Asteraceae</taxon>
        <taxon>Asteroideae</taxon>
        <taxon>Anthemideae</taxon>
        <taxon>Anthemidinae</taxon>
        <taxon>Tanacetum</taxon>
    </lineage>
</organism>